<dbReference type="Pfam" id="PF12276">
    <property type="entry name" value="DUF3617"/>
    <property type="match status" value="1"/>
</dbReference>
<dbReference type="Proteomes" id="UP000516148">
    <property type="component" value="Chromosome"/>
</dbReference>
<sequence>MIRYLVPLLLLCPGPAAAQAIQPGNWDLKSTAVELVIPGTSGFLLRMMRGKSKTEHKCIAPDQARAGIAALLVPDPKAKCRVESSVVADGRIAQAMVCPQKEGGTFRAVRSGSYTAAGFTARMTMAGQTPKGATRIVLDQTAVRTAATCRR</sequence>
<gene>
    <name evidence="2" type="ORF">H3Z74_04225</name>
</gene>
<dbReference type="InterPro" id="IPR022061">
    <property type="entry name" value="DUF3617"/>
</dbReference>
<keyword evidence="3" id="KW-1185">Reference proteome</keyword>
<reference evidence="2 3" key="1">
    <citation type="submission" date="2020-09" db="EMBL/GenBank/DDBJ databases">
        <title>Sphingomonas sp., a new species isolated from pork steak.</title>
        <authorList>
            <person name="Heidler von Heilborn D."/>
        </authorList>
    </citation>
    <scope>NUCLEOTIDE SEQUENCE [LARGE SCALE GENOMIC DNA]</scope>
    <source>
        <strain evidence="3">S8-3T</strain>
    </source>
</reference>
<organism evidence="2 3">
    <name type="scientific">Sphingomonas alpina</name>
    <dbReference type="NCBI Taxonomy" id="653931"/>
    <lineage>
        <taxon>Bacteria</taxon>
        <taxon>Pseudomonadati</taxon>
        <taxon>Pseudomonadota</taxon>
        <taxon>Alphaproteobacteria</taxon>
        <taxon>Sphingomonadales</taxon>
        <taxon>Sphingomonadaceae</taxon>
        <taxon>Sphingomonas</taxon>
    </lineage>
</organism>
<feature type="signal peptide" evidence="1">
    <location>
        <begin position="1"/>
        <end position="18"/>
    </location>
</feature>
<keyword evidence="1" id="KW-0732">Signal</keyword>
<dbReference type="AlphaFoldDB" id="A0A7H0LL86"/>
<dbReference type="KEGG" id="spap:H3Z74_04225"/>
<protein>
    <submittedName>
        <fullName evidence="2">DUF3617 family protein</fullName>
    </submittedName>
</protein>
<name>A0A7H0LL86_9SPHN</name>
<accession>A0A7H0LL86</accession>
<evidence type="ECO:0000256" key="1">
    <source>
        <dbReference type="SAM" id="SignalP"/>
    </source>
</evidence>
<feature type="chain" id="PRO_5028827669" evidence="1">
    <location>
        <begin position="19"/>
        <end position="151"/>
    </location>
</feature>
<proteinExistence type="predicted"/>
<dbReference type="RefSeq" id="WP_187762737.1">
    <property type="nucleotide sequence ID" value="NZ_JANQBJ010000006.1"/>
</dbReference>
<evidence type="ECO:0000313" key="2">
    <source>
        <dbReference type="EMBL" id="QNQ10439.1"/>
    </source>
</evidence>
<evidence type="ECO:0000313" key="3">
    <source>
        <dbReference type="Proteomes" id="UP000516148"/>
    </source>
</evidence>
<dbReference type="EMBL" id="CP061038">
    <property type="protein sequence ID" value="QNQ10439.1"/>
    <property type="molecule type" value="Genomic_DNA"/>
</dbReference>